<name>A0A5C8I3F2_9MICO</name>
<accession>A0A5C8I3F2</accession>
<dbReference type="EMBL" id="VRSV01000001">
    <property type="protein sequence ID" value="TXK12433.1"/>
    <property type="molecule type" value="Genomic_DNA"/>
</dbReference>
<dbReference type="InterPro" id="IPR008928">
    <property type="entry name" value="6-hairpin_glycosidase_sf"/>
</dbReference>
<evidence type="ECO:0000259" key="1">
    <source>
        <dbReference type="Pfam" id="PF03190"/>
    </source>
</evidence>
<dbReference type="OrthoDB" id="9762614at2"/>
<dbReference type="InterPro" id="IPR004879">
    <property type="entry name" value="Ssp411-like_TRX"/>
</dbReference>
<dbReference type="SUPFAM" id="SSF52833">
    <property type="entry name" value="Thioredoxin-like"/>
    <property type="match status" value="1"/>
</dbReference>
<dbReference type="CDD" id="cd02955">
    <property type="entry name" value="SSP411"/>
    <property type="match status" value="1"/>
</dbReference>
<reference evidence="2 3" key="1">
    <citation type="submission" date="2019-08" db="EMBL/GenBank/DDBJ databases">
        <authorList>
            <person name="Dong K."/>
        </authorList>
    </citation>
    <scope>NUCLEOTIDE SEQUENCE [LARGE SCALE GENOMIC DNA]</scope>
    <source>
        <strain evidence="2 3">JCM14558</strain>
    </source>
</reference>
<proteinExistence type="predicted"/>
<sequence length="612" mass="63965">MNSRLAESSSPYLRAHADNPVAWFAWGPEAFAEAARRGVPVMVSIGYATCHWCHVMARESFQDAATAAVINEGFVAVKVDREEHPDVDAAYLDAASAFTPHLGWPLTVFTTPEGRVFYAGTYWPGEPRPPLPAFREVLSAVREAWTERRDEVERTGAALRQALAEAASAASDAAGLPTLDDLADAARRLVGREDRSYGGFAAGPGLENPKFPTVPALRFLQASALPVPEAPAVARRALEAMAASDLHDPVDGGFFRYATRRDWTIPHYERMLTDNAGLIEVALDAGAPEIAADVARFLIDVLQQPTGGFAAAQDSESIIDGRRDEGGYYARDAHGRVGLAPPALDGKIVTAWNGLAVGALARAGVALGDSGERLLEAARWAAEAVLETNIGDEGMLRRASLDEIVSRAPATLEDYGSLARGLALLAAATGEVRYARAARDLVDACLHDDVVVVPGGGDPVLVAQGMAVGGSDADGASPSPAAAFAGGALALWHLGAGERYRDAAASLVARVAPTALEQPLGHGAMLDVAVALAAPPRQLVVVGAPGSALGEAARSIRADVVAFVTPDQAEAFAADGFSLFEAKSAQGGLPTAYDCRGFVCRLPVTDPAQLST</sequence>
<dbReference type="Proteomes" id="UP000321034">
    <property type="component" value="Unassembled WGS sequence"/>
</dbReference>
<dbReference type="InterPro" id="IPR024705">
    <property type="entry name" value="Ssp411"/>
</dbReference>
<dbReference type="Pfam" id="PF03190">
    <property type="entry name" value="Thioredox_DsbH"/>
    <property type="match status" value="1"/>
</dbReference>
<comment type="caution">
    <text evidence="2">The sequence shown here is derived from an EMBL/GenBank/DDBJ whole genome shotgun (WGS) entry which is preliminary data.</text>
</comment>
<organism evidence="2 3">
    <name type="scientific">Microbacterium hatanonis</name>
    <dbReference type="NCBI Taxonomy" id="404366"/>
    <lineage>
        <taxon>Bacteria</taxon>
        <taxon>Bacillati</taxon>
        <taxon>Actinomycetota</taxon>
        <taxon>Actinomycetes</taxon>
        <taxon>Micrococcales</taxon>
        <taxon>Microbacteriaceae</taxon>
        <taxon>Microbacterium</taxon>
    </lineage>
</organism>
<dbReference type="PANTHER" id="PTHR42899:SF1">
    <property type="entry name" value="SPERMATOGENESIS-ASSOCIATED PROTEIN 20"/>
    <property type="match status" value="1"/>
</dbReference>
<feature type="domain" description="Spermatogenesis-associated protein 20-like TRX" evidence="1">
    <location>
        <begin position="3"/>
        <end position="163"/>
    </location>
</feature>
<dbReference type="GO" id="GO:0005975">
    <property type="term" value="P:carbohydrate metabolic process"/>
    <property type="evidence" value="ECO:0007669"/>
    <property type="project" value="InterPro"/>
</dbReference>
<dbReference type="InterPro" id="IPR036249">
    <property type="entry name" value="Thioredoxin-like_sf"/>
</dbReference>
<evidence type="ECO:0000313" key="3">
    <source>
        <dbReference type="Proteomes" id="UP000321034"/>
    </source>
</evidence>
<dbReference type="RefSeq" id="WP_147893162.1">
    <property type="nucleotide sequence ID" value="NZ_BAAANR010000001.1"/>
</dbReference>
<gene>
    <name evidence="2" type="ORF">FVP77_02850</name>
</gene>
<dbReference type="PANTHER" id="PTHR42899">
    <property type="entry name" value="SPERMATOGENESIS-ASSOCIATED PROTEIN 20"/>
    <property type="match status" value="1"/>
</dbReference>
<evidence type="ECO:0000313" key="2">
    <source>
        <dbReference type="EMBL" id="TXK12433.1"/>
    </source>
</evidence>
<keyword evidence="3" id="KW-1185">Reference proteome</keyword>
<dbReference type="Gene3D" id="3.40.30.10">
    <property type="entry name" value="Glutaredoxin"/>
    <property type="match status" value="1"/>
</dbReference>
<dbReference type="PIRSF" id="PIRSF006402">
    <property type="entry name" value="UCP006402_thioredoxin"/>
    <property type="match status" value="1"/>
</dbReference>
<dbReference type="SUPFAM" id="SSF48208">
    <property type="entry name" value="Six-hairpin glycosidases"/>
    <property type="match status" value="1"/>
</dbReference>
<protein>
    <submittedName>
        <fullName evidence="2">Thioredoxin domain-containing protein</fullName>
    </submittedName>
</protein>
<dbReference type="AlphaFoldDB" id="A0A5C8I3F2"/>